<evidence type="ECO:0000313" key="3">
    <source>
        <dbReference type="Proteomes" id="UP000696485"/>
    </source>
</evidence>
<dbReference type="EMBL" id="JAAAUY010001475">
    <property type="protein sequence ID" value="KAF9322695.1"/>
    <property type="molecule type" value="Genomic_DNA"/>
</dbReference>
<dbReference type="AlphaFoldDB" id="A0A9P5SDA8"/>
<feature type="region of interest" description="Disordered" evidence="1">
    <location>
        <begin position="121"/>
        <end position="151"/>
    </location>
</feature>
<dbReference type="Proteomes" id="UP000696485">
    <property type="component" value="Unassembled WGS sequence"/>
</dbReference>
<feature type="non-terminal residue" evidence="2">
    <location>
        <position position="254"/>
    </location>
</feature>
<organism evidence="2 3">
    <name type="scientific">Podila minutissima</name>
    <dbReference type="NCBI Taxonomy" id="64525"/>
    <lineage>
        <taxon>Eukaryota</taxon>
        <taxon>Fungi</taxon>
        <taxon>Fungi incertae sedis</taxon>
        <taxon>Mucoromycota</taxon>
        <taxon>Mortierellomycotina</taxon>
        <taxon>Mortierellomycetes</taxon>
        <taxon>Mortierellales</taxon>
        <taxon>Mortierellaceae</taxon>
        <taxon>Podila</taxon>
    </lineage>
</organism>
<protein>
    <submittedName>
        <fullName evidence="2">Uncharacterized protein</fullName>
    </submittedName>
</protein>
<reference evidence="2" key="1">
    <citation type="journal article" date="2020" name="Fungal Divers.">
        <title>Resolving the Mortierellaceae phylogeny through synthesis of multi-gene phylogenetics and phylogenomics.</title>
        <authorList>
            <person name="Vandepol N."/>
            <person name="Liber J."/>
            <person name="Desiro A."/>
            <person name="Na H."/>
            <person name="Kennedy M."/>
            <person name="Barry K."/>
            <person name="Grigoriev I.V."/>
            <person name="Miller A.N."/>
            <person name="O'Donnell K."/>
            <person name="Stajich J.E."/>
            <person name="Bonito G."/>
        </authorList>
    </citation>
    <scope>NUCLEOTIDE SEQUENCE</scope>
    <source>
        <strain evidence="2">NVP1</strain>
    </source>
</reference>
<feature type="compositionally biased region" description="Basic and acidic residues" evidence="1">
    <location>
        <begin position="66"/>
        <end position="84"/>
    </location>
</feature>
<name>A0A9P5SDA8_9FUNG</name>
<proteinExistence type="predicted"/>
<feature type="region of interest" description="Disordered" evidence="1">
    <location>
        <begin position="54"/>
        <end position="84"/>
    </location>
</feature>
<keyword evidence="3" id="KW-1185">Reference proteome</keyword>
<accession>A0A9P5SDA8</accession>
<evidence type="ECO:0000256" key="1">
    <source>
        <dbReference type="SAM" id="MobiDB-lite"/>
    </source>
</evidence>
<comment type="caution">
    <text evidence="2">The sequence shown here is derived from an EMBL/GenBank/DDBJ whole genome shotgun (WGS) entry which is preliminary data.</text>
</comment>
<evidence type="ECO:0000313" key="2">
    <source>
        <dbReference type="EMBL" id="KAF9322695.1"/>
    </source>
</evidence>
<gene>
    <name evidence="2" type="ORF">BG006_002132</name>
</gene>
<sequence length="254" mass="28002">MATIHLSPSQTAALAIAFSMAIVKITPPGVSAADYFLANNAWFLHIINDTIQEKTHSPKQGHAPRSRSDSPYEHGDPGTLSRQDEEAYKRQLGNMKIKMELLISQHQVEMENLRCQLEATGRKRKKRLAPGRRGGGDENITEPEPSQMTEQPREVVMNDQVSNDLADHSTEVRSAFVVLKNMNMLQRNIHSLSLGRDQKRWTLSPSGDENMVLAATSSMCIVIGALTGLVVTAVSNLVEAQTTVQMGELEASLE</sequence>